<dbReference type="InterPro" id="IPR011545">
    <property type="entry name" value="DEAD/DEAH_box_helicase_dom"/>
</dbReference>
<dbReference type="CDD" id="cd18787">
    <property type="entry name" value="SF2_C_DEAD"/>
    <property type="match status" value="1"/>
</dbReference>
<feature type="domain" description="Helicase C-terminal" evidence="9">
    <location>
        <begin position="302"/>
        <end position="448"/>
    </location>
</feature>
<feature type="region of interest" description="Disordered" evidence="7">
    <location>
        <begin position="1"/>
        <end position="27"/>
    </location>
</feature>
<dbReference type="PANTHER" id="PTHR47959">
    <property type="entry name" value="ATP-DEPENDENT RNA HELICASE RHLE-RELATED"/>
    <property type="match status" value="1"/>
</dbReference>
<dbReference type="SUPFAM" id="SSF52540">
    <property type="entry name" value="P-loop containing nucleoside triphosphate hydrolases"/>
    <property type="match status" value="2"/>
</dbReference>
<evidence type="ECO:0000256" key="4">
    <source>
        <dbReference type="ARBA" id="ARBA00022806"/>
    </source>
</evidence>
<feature type="domain" description="Helicase ATP-binding" evidence="8">
    <location>
        <begin position="100"/>
        <end position="272"/>
    </location>
</feature>
<dbReference type="Gene3D" id="3.40.50.300">
    <property type="entry name" value="P-loop containing nucleotide triphosphate hydrolases"/>
    <property type="match status" value="2"/>
</dbReference>
<keyword evidence="11" id="KW-1185">Reference proteome</keyword>
<dbReference type="PROSITE" id="PS51194">
    <property type="entry name" value="HELICASE_CTER"/>
    <property type="match status" value="1"/>
</dbReference>
<dbReference type="CDD" id="cd17959">
    <property type="entry name" value="DEADc_DDX54"/>
    <property type="match status" value="1"/>
</dbReference>
<protein>
    <recommendedName>
        <fullName evidence="1">RNA helicase</fullName>
        <ecNumber evidence="1">3.6.4.13</ecNumber>
    </recommendedName>
</protein>
<name>A0ABM1SMW9_LIMPO</name>
<feature type="region of interest" description="Disordered" evidence="7">
    <location>
        <begin position="580"/>
        <end position="611"/>
    </location>
</feature>
<evidence type="ECO:0000313" key="12">
    <source>
        <dbReference type="RefSeq" id="XP_022244975.1"/>
    </source>
</evidence>
<evidence type="ECO:0000259" key="8">
    <source>
        <dbReference type="PROSITE" id="PS51192"/>
    </source>
</evidence>
<dbReference type="InterPro" id="IPR050079">
    <property type="entry name" value="DEAD_box_RNA_helicase"/>
</dbReference>
<keyword evidence="2" id="KW-0547">Nucleotide-binding</keyword>
<dbReference type="InterPro" id="IPR033517">
    <property type="entry name" value="DDX54/DBP10_DEAD-box_helicase"/>
</dbReference>
<feature type="compositionally biased region" description="Basic residues" evidence="7">
    <location>
        <begin position="683"/>
        <end position="711"/>
    </location>
</feature>
<dbReference type="EC" id="3.6.4.13" evidence="1"/>
<accession>A0ABM1SMW9</accession>
<evidence type="ECO:0000256" key="2">
    <source>
        <dbReference type="ARBA" id="ARBA00022741"/>
    </source>
</evidence>
<evidence type="ECO:0000256" key="5">
    <source>
        <dbReference type="ARBA" id="ARBA00022840"/>
    </source>
</evidence>
<dbReference type="RefSeq" id="XP_022244975.1">
    <property type="nucleotide sequence ID" value="XM_022389267.1"/>
</dbReference>
<dbReference type="PANTHER" id="PTHR47959:SF8">
    <property type="entry name" value="RNA HELICASE"/>
    <property type="match status" value="1"/>
</dbReference>
<dbReference type="SMART" id="SM00490">
    <property type="entry name" value="HELICc"/>
    <property type="match status" value="1"/>
</dbReference>
<feature type="compositionally biased region" description="Basic and acidic residues" evidence="7">
    <location>
        <begin position="668"/>
        <end position="682"/>
    </location>
</feature>
<evidence type="ECO:0000256" key="6">
    <source>
        <dbReference type="PROSITE-ProRule" id="PRU00552"/>
    </source>
</evidence>
<reference evidence="12" key="1">
    <citation type="submission" date="2025-08" db="UniProtKB">
        <authorList>
            <consortium name="RefSeq"/>
        </authorList>
    </citation>
    <scope>IDENTIFICATION</scope>
    <source>
        <tissue evidence="12">Muscle</tissue>
    </source>
</reference>
<evidence type="ECO:0000313" key="11">
    <source>
        <dbReference type="Proteomes" id="UP000694941"/>
    </source>
</evidence>
<dbReference type="InterPro" id="IPR027417">
    <property type="entry name" value="P-loop_NTPase"/>
</dbReference>
<evidence type="ECO:0000256" key="7">
    <source>
        <dbReference type="SAM" id="MobiDB-lite"/>
    </source>
</evidence>
<dbReference type="GeneID" id="106462124"/>
<dbReference type="InterPro" id="IPR001650">
    <property type="entry name" value="Helicase_C-like"/>
</dbReference>
<dbReference type="PROSITE" id="PS51192">
    <property type="entry name" value="HELICASE_ATP_BIND_1"/>
    <property type="match status" value="1"/>
</dbReference>
<feature type="region of interest" description="Disordered" evidence="7">
    <location>
        <begin position="628"/>
        <end position="711"/>
    </location>
</feature>
<proteinExistence type="predicted"/>
<feature type="compositionally biased region" description="Basic and acidic residues" evidence="7">
    <location>
        <begin position="580"/>
        <end position="591"/>
    </location>
</feature>
<organism evidence="11 12">
    <name type="scientific">Limulus polyphemus</name>
    <name type="common">Atlantic horseshoe crab</name>
    <dbReference type="NCBI Taxonomy" id="6850"/>
    <lineage>
        <taxon>Eukaryota</taxon>
        <taxon>Metazoa</taxon>
        <taxon>Ecdysozoa</taxon>
        <taxon>Arthropoda</taxon>
        <taxon>Chelicerata</taxon>
        <taxon>Merostomata</taxon>
        <taxon>Xiphosura</taxon>
        <taxon>Limulidae</taxon>
        <taxon>Limulus</taxon>
    </lineage>
</organism>
<dbReference type="PROSITE" id="PS51195">
    <property type="entry name" value="Q_MOTIF"/>
    <property type="match status" value="1"/>
</dbReference>
<feature type="domain" description="DEAD-box RNA helicase Q" evidence="10">
    <location>
        <begin position="69"/>
        <end position="97"/>
    </location>
</feature>
<evidence type="ECO:0000259" key="10">
    <source>
        <dbReference type="PROSITE" id="PS51195"/>
    </source>
</evidence>
<dbReference type="InterPro" id="IPR014014">
    <property type="entry name" value="RNA_helicase_DEAD_Q_motif"/>
</dbReference>
<dbReference type="Pfam" id="PF00271">
    <property type="entry name" value="Helicase_C"/>
    <property type="match status" value="1"/>
</dbReference>
<sequence>MSLKKKKQKCESPTMDENIISTVTGERSQLLESPAEVLLCDFNNNDDSAEEADIRKMVTEQKKKKKKSGGFQSMGFSFPIYKGILKKGYNIPTPIQRKTIPLIMEGKDVVAMARTGSGKTAAFLLPLFERLKTHNAQTGARALLFSPTRELALQTMNFTRELGRFTGLKTAIILGGDSIEDQFAAVHENPDIIIATPGRFLHVVMEMDLKLSSVEYVVFDEADSLFEMGFQEQLQEVLYRLPDHRQTLLFSATLPRLLVDFAKAGLNEPILIRLDVDSKLSENLKTQFLSCRSDDKLAVLLYLLKYVVKPEELTVVFAATRHHVEYLNMVLTQTGISCTYVYSSLDLVARKINVAKFKARKTSVLIVTDVAARGIDIPMLDNVINYNFPGKPKLFVHRVGRVARACRSGTAYSIITPEEAPYLLDLHLFLGRCLKLAKNYPKETDGIYGSVPQEIIDEETDLLKRCHDSSIDLTNLVNVCKNAYKQYVKSRAAPAAESVKRMKQLMSSAIGIHPLFQGQKKLILLLLLENSKSVRYVFIINVDEVTIFEIGRTSKSQARDVMQCKRNHHEKVINKARTKQELQVTEKKEKTQSSPCVEDDDVQKNPYTKPSLTTLTFNSYKQWKEKYKVDKQDDDDEEINPGTKSHTPVRKGKFTKLPRKRQLGQGRSDQKRELRRPEEILKARQKKARMQFHQKRRQAERSKRKGKNKRR</sequence>
<dbReference type="InterPro" id="IPR014001">
    <property type="entry name" value="Helicase_ATP-bd"/>
</dbReference>
<feature type="compositionally biased region" description="Basic residues" evidence="7">
    <location>
        <begin position="647"/>
        <end position="662"/>
    </location>
</feature>
<keyword evidence="4" id="KW-0347">Helicase</keyword>
<keyword evidence="3" id="KW-0378">Hydrolase</keyword>
<evidence type="ECO:0000256" key="1">
    <source>
        <dbReference type="ARBA" id="ARBA00012552"/>
    </source>
</evidence>
<feature type="short sequence motif" description="Q motif" evidence="6">
    <location>
        <begin position="69"/>
        <end position="97"/>
    </location>
</feature>
<evidence type="ECO:0000259" key="9">
    <source>
        <dbReference type="PROSITE" id="PS51194"/>
    </source>
</evidence>
<dbReference type="Pfam" id="PF00270">
    <property type="entry name" value="DEAD"/>
    <property type="match status" value="1"/>
</dbReference>
<gene>
    <name evidence="12" type="primary">LOC106462124</name>
</gene>
<dbReference type="SMART" id="SM00487">
    <property type="entry name" value="DEXDc"/>
    <property type="match status" value="1"/>
</dbReference>
<evidence type="ECO:0000256" key="3">
    <source>
        <dbReference type="ARBA" id="ARBA00022801"/>
    </source>
</evidence>
<dbReference type="Proteomes" id="UP000694941">
    <property type="component" value="Unplaced"/>
</dbReference>
<keyword evidence="5" id="KW-0067">ATP-binding</keyword>